<dbReference type="EMBL" id="JACHGH010000012">
    <property type="protein sequence ID" value="MBB6454768.1"/>
    <property type="molecule type" value="Genomic_DNA"/>
</dbReference>
<proteinExistence type="predicted"/>
<sequence length="42" mass="4730">MEEFLGNCSVCGKAIYCRNGFFDGATEDGHLYCFDCVEQNEN</sequence>
<evidence type="ECO:0000313" key="1">
    <source>
        <dbReference type="EMBL" id="MBB6454768.1"/>
    </source>
</evidence>
<keyword evidence="2" id="KW-1185">Reference proteome</keyword>
<organism evidence="1 2">
    <name type="scientific">Salirhabdus euzebyi</name>
    <dbReference type="NCBI Taxonomy" id="394506"/>
    <lineage>
        <taxon>Bacteria</taxon>
        <taxon>Bacillati</taxon>
        <taxon>Bacillota</taxon>
        <taxon>Bacilli</taxon>
        <taxon>Bacillales</taxon>
        <taxon>Bacillaceae</taxon>
        <taxon>Salirhabdus</taxon>
    </lineage>
</organism>
<evidence type="ECO:0008006" key="3">
    <source>
        <dbReference type="Google" id="ProtNLM"/>
    </source>
</evidence>
<protein>
    <recommendedName>
        <fullName evidence="3">LIM zinc-binding domain-containing protein</fullName>
    </recommendedName>
</protein>
<gene>
    <name evidence="1" type="ORF">HNQ94_003257</name>
</gene>
<dbReference type="RefSeq" id="WP_260400960.1">
    <property type="nucleotide sequence ID" value="NZ_CADDWK010000014.1"/>
</dbReference>
<dbReference type="AlphaFoldDB" id="A0A841Q8N9"/>
<accession>A0A841Q8N9</accession>
<reference evidence="1 2" key="1">
    <citation type="submission" date="2020-08" db="EMBL/GenBank/DDBJ databases">
        <title>Genomic Encyclopedia of Type Strains, Phase IV (KMG-IV): sequencing the most valuable type-strain genomes for metagenomic binning, comparative biology and taxonomic classification.</title>
        <authorList>
            <person name="Goeker M."/>
        </authorList>
    </citation>
    <scope>NUCLEOTIDE SEQUENCE [LARGE SCALE GENOMIC DNA]</scope>
    <source>
        <strain evidence="1 2">DSM 19612</strain>
    </source>
</reference>
<evidence type="ECO:0000313" key="2">
    <source>
        <dbReference type="Proteomes" id="UP000581688"/>
    </source>
</evidence>
<name>A0A841Q8N9_9BACI</name>
<dbReference type="Proteomes" id="UP000581688">
    <property type="component" value="Unassembled WGS sequence"/>
</dbReference>
<comment type="caution">
    <text evidence="1">The sequence shown here is derived from an EMBL/GenBank/DDBJ whole genome shotgun (WGS) entry which is preliminary data.</text>
</comment>